<dbReference type="EMBL" id="BARS01031027">
    <property type="protein sequence ID" value="GAG27564.1"/>
    <property type="molecule type" value="Genomic_DNA"/>
</dbReference>
<protein>
    <submittedName>
        <fullName evidence="1">Uncharacterized protein</fullName>
    </submittedName>
</protein>
<name>X0W9F6_9ZZZZ</name>
<accession>X0W9F6</accession>
<dbReference type="AlphaFoldDB" id="X0W9F6"/>
<comment type="caution">
    <text evidence="1">The sequence shown here is derived from an EMBL/GenBank/DDBJ whole genome shotgun (WGS) entry which is preliminary data.</text>
</comment>
<reference evidence="1" key="1">
    <citation type="journal article" date="2014" name="Front. Microbiol.">
        <title>High frequency of phylogenetically diverse reductive dehalogenase-homologous genes in deep subseafloor sedimentary metagenomes.</title>
        <authorList>
            <person name="Kawai M."/>
            <person name="Futagami T."/>
            <person name="Toyoda A."/>
            <person name="Takaki Y."/>
            <person name="Nishi S."/>
            <person name="Hori S."/>
            <person name="Arai W."/>
            <person name="Tsubouchi T."/>
            <person name="Morono Y."/>
            <person name="Uchiyama I."/>
            <person name="Ito T."/>
            <person name="Fujiyama A."/>
            <person name="Inagaki F."/>
            <person name="Takami H."/>
        </authorList>
    </citation>
    <scope>NUCLEOTIDE SEQUENCE</scope>
    <source>
        <strain evidence="1">Expedition CK06-06</strain>
    </source>
</reference>
<sequence>MDYREFLYALEKALLTAHKLRAVRLDSLDNGNKNPFIYIGSFLANGGKTYAFMVNGAGEGTYRCQAGPNYANESFMCTIDRKSKACDILRLVDPDEND</sequence>
<organism evidence="1">
    <name type="scientific">marine sediment metagenome</name>
    <dbReference type="NCBI Taxonomy" id="412755"/>
    <lineage>
        <taxon>unclassified sequences</taxon>
        <taxon>metagenomes</taxon>
        <taxon>ecological metagenomes</taxon>
    </lineage>
</organism>
<evidence type="ECO:0000313" key="1">
    <source>
        <dbReference type="EMBL" id="GAG27564.1"/>
    </source>
</evidence>
<proteinExistence type="predicted"/>
<gene>
    <name evidence="1" type="ORF">S01H1_48320</name>
</gene>